<feature type="domain" description="DUF1588" evidence="3">
    <location>
        <begin position="364"/>
        <end position="461"/>
    </location>
</feature>
<feature type="domain" description="DUF1592" evidence="4">
    <location>
        <begin position="218"/>
        <end position="346"/>
    </location>
</feature>
<feature type="domain" description="DUF1595" evidence="5">
    <location>
        <begin position="143"/>
        <end position="205"/>
    </location>
</feature>
<dbReference type="Pfam" id="PF07624">
    <property type="entry name" value="PSD2"/>
    <property type="match status" value="1"/>
</dbReference>
<sequence length="558" mass="60687">METHSAPSSVMRRIPTLLRAGALVLACLLPSCVGTIGGAPDEQQAVESIPERSAFPRLTHTQWENSVRDVLRLEQRPGLSTSFTGDPLGGVFDNNEAVLAVTPNLWADYQRAAEELAAMIVADPAKVALLVPADEGQGDEARARAFIEAVGKRAYRRPLTAAEIDEHVALFNLAPTVIDGDAFLAGVAHVLSAFFQSPHFVYRVEGTREPREDGLIPLGSYELASRLSYLLWNTMPDDVLFDAAAAGELDTKEGLRAHAERMLADPKAREVILSFHSQLFDWRKFEDLYKDPAVFPEFVPEMGQDLVREAELFVEDVVFAQEGGLHELLTSRTAFVNERLAAVYEVDAPSGAEFGKVELDPEKRSGILTRAGFLAANGTARASDPIHRGVFVNLRILCARLPPPPNNVPPLPPAEGKTTRELVAAHTGKGTCGASCHGTLINPAGFAFENYDAIGRYRTEDNGFPVDAADAYPLGGGMASFDDAITWSQMLAESREANECFARNWLEFAYGRDAEVEDAVLIEKLGEASRTGMSVKELLLELVGSEAFSTRRPVEVAP</sequence>
<dbReference type="Pfam" id="PF07637">
    <property type="entry name" value="PSD5"/>
    <property type="match status" value="1"/>
</dbReference>
<organism evidence="6 7">
    <name type="scientific">Polyangium spumosum</name>
    <dbReference type="NCBI Taxonomy" id="889282"/>
    <lineage>
        <taxon>Bacteria</taxon>
        <taxon>Pseudomonadati</taxon>
        <taxon>Myxococcota</taxon>
        <taxon>Polyangia</taxon>
        <taxon>Polyangiales</taxon>
        <taxon>Polyangiaceae</taxon>
        <taxon>Polyangium</taxon>
    </lineage>
</organism>
<keyword evidence="7" id="KW-1185">Reference proteome</keyword>
<protein>
    <submittedName>
        <fullName evidence="6">DUF1592 domain-containing protein</fullName>
    </submittedName>
</protein>
<dbReference type="AlphaFoldDB" id="A0A6N7PN16"/>
<evidence type="ECO:0000259" key="5">
    <source>
        <dbReference type="Pfam" id="PF07637"/>
    </source>
</evidence>
<dbReference type="InterPro" id="IPR011478">
    <property type="entry name" value="DUF1585"/>
</dbReference>
<evidence type="ECO:0000259" key="3">
    <source>
        <dbReference type="Pfam" id="PF07627"/>
    </source>
</evidence>
<evidence type="ECO:0000313" key="6">
    <source>
        <dbReference type="EMBL" id="MRG93309.1"/>
    </source>
</evidence>
<proteinExistence type="predicted"/>
<dbReference type="OrthoDB" id="127185at2"/>
<name>A0A6N7PN16_9BACT</name>
<dbReference type="Pfam" id="PF07626">
    <property type="entry name" value="PSD3"/>
    <property type="match status" value="1"/>
</dbReference>
<dbReference type="EMBL" id="WJIE01000004">
    <property type="protein sequence ID" value="MRG93309.1"/>
    <property type="molecule type" value="Genomic_DNA"/>
</dbReference>
<dbReference type="InterPro" id="IPR013042">
    <property type="entry name" value="DUF1592"/>
</dbReference>
<evidence type="ECO:0000259" key="1">
    <source>
        <dbReference type="Pfam" id="PF07624"/>
    </source>
</evidence>
<evidence type="ECO:0000259" key="4">
    <source>
        <dbReference type="Pfam" id="PF07631"/>
    </source>
</evidence>
<feature type="domain" description="DUF1587" evidence="2">
    <location>
        <begin position="57"/>
        <end position="121"/>
    </location>
</feature>
<feature type="domain" description="DUF1585" evidence="1">
    <location>
        <begin position="480"/>
        <end position="548"/>
    </location>
</feature>
<dbReference type="InterPro" id="IPR013036">
    <property type="entry name" value="DUF1587"/>
</dbReference>
<dbReference type="InterPro" id="IPR013039">
    <property type="entry name" value="DUF1588"/>
</dbReference>
<accession>A0A6N7PN16</accession>
<dbReference type="InterPro" id="IPR013043">
    <property type="entry name" value="DUF1595"/>
</dbReference>
<dbReference type="Proteomes" id="UP000440224">
    <property type="component" value="Unassembled WGS sequence"/>
</dbReference>
<evidence type="ECO:0000259" key="2">
    <source>
        <dbReference type="Pfam" id="PF07626"/>
    </source>
</evidence>
<dbReference type="Pfam" id="PF07631">
    <property type="entry name" value="PSD4"/>
    <property type="match status" value="1"/>
</dbReference>
<comment type="caution">
    <text evidence="6">The sequence shown here is derived from an EMBL/GenBank/DDBJ whole genome shotgun (WGS) entry which is preliminary data.</text>
</comment>
<dbReference type="Pfam" id="PF07627">
    <property type="entry name" value="PSCyt3"/>
    <property type="match status" value="1"/>
</dbReference>
<gene>
    <name evidence="6" type="ORF">GF068_15410</name>
</gene>
<reference evidence="6 7" key="1">
    <citation type="submission" date="2019-10" db="EMBL/GenBank/DDBJ databases">
        <title>A soil myxobacterium in the family Polyangiaceae.</title>
        <authorList>
            <person name="Li Y."/>
            <person name="Wang J."/>
        </authorList>
    </citation>
    <scope>NUCLEOTIDE SEQUENCE [LARGE SCALE GENOMIC DNA]</scope>
    <source>
        <strain evidence="6 7">DSM 14734</strain>
    </source>
</reference>
<evidence type="ECO:0000313" key="7">
    <source>
        <dbReference type="Proteomes" id="UP000440224"/>
    </source>
</evidence>